<dbReference type="InterPro" id="IPR037152">
    <property type="entry name" value="L-asparaginase_N_sf"/>
</dbReference>
<evidence type="ECO:0000256" key="1">
    <source>
        <dbReference type="PIRSR" id="PIRSR001220-1"/>
    </source>
</evidence>
<protein>
    <submittedName>
        <fullName evidence="4">L-asparaginase</fullName>
    </submittedName>
</protein>
<dbReference type="PANTHER" id="PTHR11707:SF28">
    <property type="entry name" value="60 KDA LYSOPHOSPHOLIPASE"/>
    <property type="match status" value="1"/>
</dbReference>
<name>A0A1M6JBX3_MALRU</name>
<dbReference type="RefSeq" id="WP_072908963.1">
    <property type="nucleotide sequence ID" value="NZ_FQZT01000008.1"/>
</dbReference>
<dbReference type="STRING" id="1122189.SAMN02745165_02388"/>
<evidence type="ECO:0000313" key="4">
    <source>
        <dbReference type="EMBL" id="SHJ44239.1"/>
    </source>
</evidence>
<dbReference type="Pfam" id="PF00710">
    <property type="entry name" value="Asparaginase"/>
    <property type="match status" value="1"/>
</dbReference>
<keyword evidence="5" id="KW-1185">Reference proteome</keyword>
<accession>A0A1M6JBX3</accession>
<dbReference type="InterPro" id="IPR006034">
    <property type="entry name" value="Asparaginase/glutaminase-like"/>
</dbReference>
<dbReference type="EMBL" id="FQZT01000008">
    <property type="protein sequence ID" value="SHJ44239.1"/>
    <property type="molecule type" value="Genomic_DNA"/>
</dbReference>
<feature type="binding site" evidence="2">
    <location>
        <position position="53"/>
    </location>
    <ligand>
        <name>substrate</name>
    </ligand>
</feature>
<proteinExistence type="predicted"/>
<reference evidence="4 5" key="1">
    <citation type="submission" date="2016-11" db="EMBL/GenBank/DDBJ databases">
        <authorList>
            <person name="Jaros S."/>
            <person name="Januszkiewicz K."/>
            <person name="Wedrychowicz H."/>
        </authorList>
    </citation>
    <scope>NUCLEOTIDE SEQUENCE [LARGE SCALE GENOMIC DNA]</scope>
    <source>
        <strain evidence="4 5">DSM 5091</strain>
    </source>
</reference>
<dbReference type="PRINTS" id="PR00139">
    <property type="entry name" value="ASNGLNASE"/>
</dbReference>
<feature type="domain" description="L-asparaginase N-terminal" evidence="3">
    <location>
        <begin position="3"/>
        <end position="151"/>
    </location>
</feature>
<dbReference type="InterPro" id="IPR027474">
    <property type="entry name" value="L-asparaginase_N"/>
</dbReference>
<dbReference type="PIRSF" id="PIRSF001220">
    <property type="entry name" value="L-ASNase_gatD"/>
    <property type="match status" value="1"/>
</dbReference>
<dbReference type="Proteomes" id="UP000184171">
    <property type="component" value="Unassembled WGS sequence"/>
</dbReference>
<evidence type="ECO:0000256" key="2">
    <source>
        <dbReference type="PIRSR" id="PIRSR001220-2"/>
    </source>
</evidence>
<feature type="active site" description="O-isoaspartyl threonine intermediate" evidence="1">
    <location>
        <position position="11"/>
    </location>
</feature>
<dbReference type="AlphaFoldDB" id="A0A1M6JBX3"/>
<dbReference type="SUPFAM" id="SSF53774">
    <property type="entry name" value="Glutaminase/Asparaginase"/>
    <property type="match status" value="1"/>
</dbReference>
<dbReference type="OrthoDB" id="9788068at2"/>
<feature type="binding site" evidence="2">
    <location>
        <begin position="82"/>
        <end position="83"/>
    </location>
    <ligand>
        <name>substrate</name>
    </ligand>
</feature>
<dbReference type="InterPro" id="IPR036152">
    <property type="entry name" value="Asp/glu_Ase-like_sf"/>
</dbReference>
<dbReference type="PIRSF" id="PIRSF500176">
    <property type="entry name" value="L_ASNase"/>
    <property type="match status" value="1"/>
</dbReference>
<dbReference type="Gene3D" id="3.40.50.1170">
    <property type="entry name" value="L-asparaginase, N-terminal domain"/>
    <property type="match status" value="1"/>
</dbReference>
<evidence type="ECO:0000313" key="5">
    <source>
        <dbReference type="Proteomes" id="UP000184171"/>
    </source>
</evidence>
<dbReference type="PANTHER" id="PTHR11707">
    <property type="entry name" value="L-ASPARAGINASE"/>
    <property type="match status" value="1"/>
</dbReference>
<sequence length="160" mass="17594">MQIEIFTTGGTIDKIYFDAKSNYEIGEPQIVELLRDANLTVDYKVTSLLRKDSLELTDDDRQLIRAAVEKSEAGNVVITHGTDTMISTGLALQGLAGKTIVMTGAMQPARFRFTDAIYNVASAITAAQTLPAGVYIAMNGQIFDPLRSRKNVEMNRFETV</sequence>
<dbReference type="PROSITE" id="PS51732">
    <property type="entry name" value="ASN_GLN_ASE_3"/>
    <property type="match status" value="1"/>
</dbReference>
<gene>
    <name evidence="4" type="ORF">SAMN02745165_02388</name>
</gene>
<organism evidence="4 5">
    <name type="scientific">Malonomonas rubra DSM 5091</name>
    <dbReference type="NCBI Taxonomy" id="1122189"/>
    <lineage>
        <taxon>Bacteria</taxon>
        <taxon>Pseudomonadati</taxon>
        <taxon>Thermodesulfobacteriota</taxon>
        <taxon>Desulfuromonadia</taxon>
        <taxon>Desulfuromonadales</taxon>
        <taxon>Geopsychrobacteraceae</taxon>
        <taxon>Malonomonas</taxon>
    </lineage>
</organism>
<evidence type="ECO:0000259" key="3">
    <source>
        <dbReference type="Pfam" id="PF00710"/>
    </source>
</evidence>
<dbReference type="GO" id="GO:0004067">
    <property type="term" value="F:asparaginase activity"/>
    <property type="evidence" value="ECO:0007669"/>
    <property type="project" value="UniProtKB-UniRule"/>
</dbReference>